<dbReference type="UniPathway" id="UPA00219"/>
<dbReference type="STRING" id="512763.DC20_15925"/>
<dbReference type="RefSeq" id="WP_062546001.1">
    <property type="nucleotide sequence ID" value="NZ_CP012643.1"/>
</dbReference>
<dbReference type="InterPro" id="IPR013815">
    <property type="entry name" value="ATP_grasp_subdomain_1"/>
</dbReference>
<comment type="cofactor">
    <cofactor evidence="2">
        <name>Mg(2+)</name>
        <dbReference type="ChEBI" id="CHEBI:18420"/>
    </cofactor>
</comment>
<keyword evidence="16" id="KW-1185">Reference proteome</keyword>
<evidence type="ECO:0000256" key="13">
    <source>
        <dbReference type="PROSITE-ProRule" id="PRU00409"/>
    </source>
</evidence>
<comment type="subcellular location">
    <subcellularLocation>
        <location evidence="12">Cytoplasm</location>
    </subcellularLocation>
</comment>
<evidence type="ECO:0000256" key="8">
    <source>
        <dbReference type="ARBA" id="ARBA00022960"/>
    </source>
</evidence>
<accession>A0A0P0D3K1</accession>
<dbReference type="Pfam" id="PF07478">
    <property type="entry name" value="Dala_Dala_lig_C"/>
    <property type="match status" value="4"/>
</dbReference>
<dbReference type="GO" id="GO:0005524">
    <property type="term" value="F:ATP binding"/>
    <property type="evidence" value="ECO:0007669"/>
    <property type="project" value="UniProtKB-UniRule"/>
</dbReference>
<comment type="pathway">
    <text evidence="12">Cell wall biogenesis; peptidoglycan biosynthesis.</text>
</comment>
<dbReference type="InterPro" id="IPR005905">
    <property type="entry name" value="D_ala_D_ala"/>
</dbReference>
<dbReference type="SUPFAM" id="SSF56059">
    <property type="entry name" value="Glutathione synthetase ATP-binding domain-like"/>
    <property type="match status" value="3"/>
</dbReference>
<dbReference type="HAMAP" id="MF_00047">
    <property type="entry name" value="Dala_Dala_lig"/>
    <property type="match status" value="1"/>
</dbReference>
<dbReference type="GO" id="GO:0008360">
    <property type="term" value="P:regulation of cell shape"/>
    <property type="evidence" value="ECO:0007669"/>
    <property type="project" value="UniProtKB-KW"/>
</dbReference>
<evidence type="ECO:0000313" key="15">
    <source>
        <dbReference type="EMBL" id="ALJ01509.1"/>
    </source>
</evidence>
<dbReference type="OrthoDB" id="9813261at2"/>
<dbReference type="Gene3D" id="3.30.470.20">
    <property type="entry name" value="ATP-grasp fold, B domain"/>
    <property type="match status" value="4"/>
</dbReference>
<dbReference type="InterPro" id="IPR000291">
    <property type="entry name" value="D-Ala_lig_Van_CS"/>
</dbReference>
<dbReference type="PANTHER" id="PTHR23132:SF0">
    <property type="entry name" value="D-ALANINE-D-ALANINE LIGASE FAMILY"/>
    <property type="match status" value="1"/>
</dbReference>
<dbReference type="GO" id="GO:0009252">
    <property type="term" value="P:peptidoglycan biosynthetic process"/>
    <property type="evidence" value="ECO:0007669"/>
    <property type="project" value="UniProtKB-UniRule"/>
</dbReference>
<evidence type="ECO:0000256" key="12">
    <source>
        <dbReference type="HAMAP-Rule" id="MF_00047"/>
    </source>
</evidence>
<evidence type="ECO:0000256" key="4">
    <source>
        <dbReference type="ARBA" id="ARBA00012216"/>
    </source>
</evidence>
<keyword evidence="12" id="KW-0963">Cytoplasm</keyword>
<dbReference type="KEGG" id="rti:DC20_15925"/>
<comment type="catalytic activity">
    <reaction evidence="11 12">
        <text>2 D-alanine + ATP = D-alanyl-D-alanine + ADP + phosphate + H(+)</text>
        <dbReference type="Rhea" id="RHEA:11224"/>
        <dbReference type="ChEBI" id="CHEBI:15378"/>
        <dbReference type="ChEBI" id="CHEBI:30616"/>
        <dbReference type="ChEBI" id="CHEBI:43474"/>
        <dbReference type="ChEBI" id="CHEBI:57416"/>
        <dbReference type="ChEBI" id="CHEBI:57822"/>
        <dbReference type="ChEBI" id="CHEBI:456216"/>
        <dbReference type="EC" id="6.3.2.4"/>
    </reaction>
</comment>
<evidence type="ECO:0000256" key="7">
    <source>
        <dbReference type="ARBA" id="ARBA00022840"/>
    </source>
</evidence>
<dbReference type="GO" id="GO:0005737">
    <property type="term" value="C:cytoplasm"/>
    <property type="evidence" value="ECO:0007669"/>
    <property type="project" value="UniProtKB-SubCell"/>
</dbReference>
<protein>
    <recommendedName>
        <fullName evidence="4 12">D-alanine--D-alanine ligase</fullName>
        <ecNumber evidence="4 12">6.3.2.4</ecNumber>
    </recommendedName>
    <alternativeName>
        <fullName evidence="12">D-Ala-D-Ala ligase</fullName>
    </alternativeName>
    <alternativeName>
        <fullName evidence="12">D-alanylalanine synthetase</fullName>
    </alternativeName>
</protein>
<keyword evidence="7 13" id="KW-0067">ATP-binding</keyword>
<sequence>MKIGIIFGGPSREREISFAGGRTVFDNLDKSLFEAVPVFADSLGNFILLDWHYIYKGTIRDFYPPVDVLPSTEHGLQMYLESLGQLSEEELNDIASRVGQRIHPHQFKNLFDFAFLTLHGPYGEDGSIQGLLEWYGIPYSGSGILPSAIGIDKIAQKALLQQHGFATPDYRILSLQEWHATQDRAALLDNLVDDLGLPLVLKAPHQGSSIGVSIIKEKNLQLFEEAVARSLFSLTIRKSDWNSKSANQQLNFIKTLTDIREGIGLPVQTQDGQLIYAPEELLSLLSATFSQNGPETITLTNVESETQVLIEAFINGREFSCIVVQDQAGHPIALPPTEIRKGGEVFDYRSKYLPGLSRKITPIDLPTEQIQEIRQQCERLYTSLGFNVYARLDGFITEAGDIFLNDPNTTSGMLPSSFFFHQAAEIGLNPSQFLTYIIRTSLSERVKSGKNTAYLTSLLKRLDSAMAKKRAHRHDKLRVGVIMGGYSSERHISVESGRNIYEKLASSTKYEPVPIFLTGNEESHQLYQIPINIMLKDNADDIKEKIEASEAGVPTHPVLAQIKEAASSITSLYAGNSLQKPQRLTYEQLQSLVDAVFIALHGRPGEDGELQTELEKYMIPYNGSGIQSSQVTINKFETNRILRENGVHVAEHMLAFKKDWQEDKDAFFQFIEERFAYPFIAKPADDGCSSAVKKIKTREELEAFSELIFRNSIEIPENPAQVLKLSFKEEVPMKGYFLIENLISREGAKHFLEITGGLLTSYGPNGRTEYEIFEASEALAEGEVLSLEEKFLAGEGQNITPARYARDPEERQRISDHVKQDLRRVAEILRIEGYARIDAFVRVHQDGKVETIIIEVNSLPGMTPATCIFHQTAINGYKPYDFIDRILQFGMERTKKVIS</sequence>
<dbReference type="GO" id="GO:0008716">
    <property type="term" value="F:D-alanine-D-alanine ligase activity"/>
    <property type="evidence" value="ECO:0007669"/>
    <property type="project" value="UniProtKB-UniRule"/>
</dbReference>
<dbReference type="PATRIC" id="fig|512763.3.peg.3501"/>
<dbReference type="Gene3D" id="3.40.50.20">
    <property type="match status" value="2"/>
</dbReference>
<dbReference type="EC" id="6.3.2.4" evidence="4 12"/>
<keyword evidence="10 12" id="KW-0961">Cell wall biogenesis/degradation</keyword>
<keyword evidence="9 12" id="KW-0573">Peptidoglycan synthesis</keyword>
<gene>
    <name evidence="12" type="primary">ddl</name>
    <name evidence="15" type="ORF">DC20_15925</name>
</gene>
<name>A0A0P0D3K1_9BACT</name>
<dbReference type="InterPro" id="IPR011095">
    <property type="entry name" value="Dala_Dala_lig_C"/>
</dbReference>
<keyword evidence="8 12" id="KW-0133">Cell shape</keyword>
<keyword evidence="6 13" id="KW-0547">Nucleotide-binding</keyword>
<evidence type="ECO:0000259" key="14">
    <source>
        <dbReference type="PROSITE" id="PS50975"/>
    </source>
</evidence>
<dbReference type="PROSITE" id="PS50975">
    <property type="entry name" value="ATP_GRASP"/>
    <property type="match status" value="2"/>
</dbReference>
<feature type="domain" description="ATP-grasp" evidence="14">
    <location>
        <begin position="157"/>
        <end position="439"/>
    </location>
</feature>
<comment type="similarity">
    <text evidence="3 12">Belongs to the D-alanine--D-alanine ligase family.</text>
</comment>
<comment type="function">
    <text evidence="12">Cell wall formation.</text>
</comment>
<dbReference type="Pfam" id="PF01820">
    <property type="entry name" value="Dala_Dala_lig_N"/>
    <property type="match status" value="2"/>
</dbReference>
<keyword evidence="5 12" id="KW-0436">Ligase</keyword>
<dbReference type="GO" id="GO:0046872">
    <property type="term" value="F:metal ion binding"/>
    <property type="evidence" value="ECO:0007669"/>
    <property type="project" value="InterPro"/>
</dbReference>
<evidence type="ECO:0000256" key="3">
    <source>
        <dbReference type="ARBA" id="ARBA00010871"/>
    </source>
</evidence>
<evidence type="ECO:0000256" key="9">
    <source>
        <dbReference type="ARBA" id="ARBA00022984"/>
    </source>
</evidence>
<dbReference type="AlphaFoldDB" id="A0A0P0D3K1"/>
<evidence type="ECO:0000256" key="1">
    <source>
        <dbReference type="ARBA" id="ARBA00001936"/>
    </source>
</evidence>
<evidence type="ECO:0000256" key="11">
    <source>
        <dbReference type="ARBA" id="ARBA00047614"/>
    </source>
</evidence>
<dbReference type="GO" id="GO:0071555">
    <property type="term" value="P:cell wall organization"/>
    <property type="evidence" value="ECO:0007669"/>
    <property type="project" value="UniProtKB-KW"/>
</dbReference>
<dbReference type="PROSITE" id="PS00843">
    <property type="entry name" value="DALA_DALA_LIGASE_1"/>
    <property type="match status" value="1"/>
</dbReference>
<dbReference type="Proteomes" id="UP000061382">
    <property type="component" value="Chromosome"/>
</dbReference>
<dbReference type="InterPro" id="IPR011761">
    <property type="entry name" value="ATP-grasp"/>
</dbReference>
<evidence type="ECO:0000256" key="2">
    <source>
        <dbReference type="ARBA" id="ARBA00001946"/>
    </source>
</evidence>
<dbReference type="EMBL" id="CP012643">
    <property type="protein sequence ID" value="ALJ01509.1"/>
    <property type="molecule type" value="Genomic_DNA"/>
</dbReference>
<reference evidence="15 16" key="1">
    <citation type="submission" date="2015-08" db="EMBL/GenBank/DDBJ databases">
        <title>Complete genome sequence of Rufibacter tibetensis strain 1351t, a radiation-resistant bacterium from tibet plateau.</title>
        <authorList>
            <person name="Dai J."/>
        </authorList>
    </citation>
    <scope>NUCLEOTIDE SEQUENCE [LARGE SCALE GENOMIC DNA]</scope>
    <source>
        <strain evidence="15 16">1351</strain>
    </source>
</reference>
<dbReference type="Gene3D" id="3.30.1490.20">
    <property type="entry name" value="ATP-grasp fold, A domain"/>
    <property type="match status" value="2"/>
</dbReference>
<organism evidence="15 16">
    <name type="scientific">Rufibacter tibetensis</name>
    <dbReference type="NCBI Taxonomy" id="512763"/>
    <lineage>
        <taxon>Bacteria</taxon>
        <taxon>Pseudomonadati</taxon>
        <taxon>Bacteroidota</taxon>
        <taxon>Cytophagia</taxon>
        <taxon>Cytophagales</taxon>
        <taxon>Hymenobacteraceae</taxon>
        <taxon>Rufibacter</taxon>
    </lineage>
</organism>
<evidence type="ECO:0000256" key="10">
    <source>
        <dbReference type="ARBA" id="ARBA00023316"/>
    </source>
</evidence>
<comment type="cofactor">
    <cofactor evidence="1">
        <name>Mn(2+)</name>
        <dbReference type="ChEBI" id="CHEBI:29035"/>
    </cofactor>
</comment>
<evidence type="ECO:0000256" key="6">
    <source>
        <dbReference type="ARBA" id="ARBA00022741"/>
    </source>
</evidence>
<dbReference type="PROSITE" id="PS00844">
    <property type="entry name" value="DALA_DALA_LIGASE_2"/>
    <property type="match status" value="1"/>
</dbReference>
<dbReference type="InterPro" id="IPR011127">
    <property type="entry name" value="Dala_Dala_lig_N"/>
</dbReference>
<evidence type="ECO:0000256" key="5">
    <source>
        <dbReference type="ARBA" id="ARBA00022598"/>
    </source>
</evidence>
<dbReference type="SUPFAM" id="SSF52440">
    <property type="entry name" value="PreATP-grasp domain"/>
    <property type="match status" value="2"/>
</dbReference>
<proteinExistence type="inferred from homology"/>
<dbReference type="PANTHER" id="PTHR23132">
    <property type="entry name" value="D-ALANINE--D-ALANINE LIGASE"/>
    <property type="match status" value="1"/>
</dbReference>
<feature type="domain" description="ATP-grasp" evidence="14">
    <location>
        <begin position="639"/>
        <end position="888"/>
    </location>
</feature>
<dbReference type="InterPro" id="IPR016185">
    <property type="entry name" value="PreATP-grasp_dom_sf"/>
</dbReference>
<evidence type="ECO:0000313" key="16">
    <source>
        <dbReference type="Proteomes" id="UP000061382"/>
    </source>
</evidence>